<dbReference type="GO" id="GO:0046677">
    <property type="term" value="P:response to antibiotic"/>
    <property type="evidence" value="ECO:0007669"/>
    <property type="project" value="InterPro"/>
</dbReference>
<dbReference type="Pfam" id="PF13354">
    <property type="entry name" value="Beta-lactamase2"/>
    <property type="match status" value="1"/>
</dbReference>
<proteinExistence type="predicted"/>
<sequence>MLEKIRPLVEEVDFKVHLFLKEMESEQFILSENLDDGFSSASLIKVPILVAVLDYIEQNKLSLYSELKIHSQNKVDFSVVTEQDLDECTLYELLVWMIITSDNSATNVLIDFIGMEKLNVYFNRIGLKATKLQRKMMDFERLQQGYDNVTNARDMAYLFTSIYEQTLLSEQYSNLVLDILSRQRVHEGLKRYISGDVQMAHKTGSLDSVFHDTGIVYLDSKDYIIGVFTTQLSDVEAGKRLIGRISKIAYEYFGSNERRSSI</sequence>
<reference evidence="2 3" key="1">
    <citation type="submission" date="2014-02" db="EMBL/GenBank/DDBJ databases">
        <title>Draft genome sequence of Lysinibacillus manganicus DSM 26584T.</title>
        <authorList>
            <person name="Zhang F."/>
            <person name="Wang G."/>
            <person name="Zhang L."/>
        </authorList>
    </citation>
    <scope>NUCLEOTIDE SEQUENCE [LARGE SCALE GENOMIC DNA]</scope>
    <source>
        <strain evidence="2 3">DSM 26584</strain>
    </source>
</reference>
<evidence type="ECO:0000259" key="1">
    <source>
        <dbReference type="Pfam" id="PF13354"/>
    </source>
</evidence>
<evidence type="ECO:0000313" key="3">
    <source>
        <dbReference type="Proteomes" id="UP000030416"/>
    </source>
</evidence>
<gene>
    <name evidence="2" type="ORF">CD29_09935</name>
</gene>
<feature type="domain" description="Beta-lactamase class A catalytic" evidence="1">
    <location>
        <begin position="23"/>
        <end position="229"/>
    </location>
</feature>
<dbReference type="Gene3D" id="3.40.710.10">
    <property type="entry name" value="DD-peptidase/beta-lactamase superfamily"/>
    <property type="match status" value="1"/>
</dbReference>
<dbReference type="Proteomes" id="UP000030416">
    <property type="component" value="Unassembled WGS sequence"/>
</dbReference>
<dbReference type="PANTHER" id="PTHR35333:SF3">
    <property type="entry name" value="BETA-LACTAMASE-TYPE TRANSPEPTIDASE FOLD CONTAINING PROTEIN"/>
    <property type="match status" value="1"/>
</dbReference>
<dbReference type="InterPro" id="IPR000871">
    <property type="entry name" value="Beta-lactam_class-A"/>
</dbReference>
<dbReference type="GO" id="GO:0008800">
    <property type="term" value="F:beta-lactamase activity"/>
    <property type="evidence" value="ECO:0007669"/>
    <property type="project" value="InterPro"/>
</dbReference>
<dbReference type="InterPro" id="IPR045155">
    <property type="entry name" value="Beta-lactam_cat"/>
</dbReference>
<dbReference type="eggNOG" id="COG2367">
    <property type="taxonomic scope" value="Bacteria"/>
</dbReference>
<dbReference type="PANTHER" id="PTHR35333">
    <property type="entry name" value="BETA-LACTAMASE"/>
    <property type="match status" value="1"/>
</dbReference>
<dbReference type="InterPro" id="IPR012338">
    <property type="entry name" value="Beta-lactam/transpept-like"/>
</dbReference>
<dbReference type="GO" id="GO:0030655">
    <property type="term" value="P:beta-lactam antibiotic catabolic process"/>
    <property type="evidence" value="ECO:0007669"/>
    <property type="project" value="InterPro"/>
</dbReference>
<comment type="caution">
    <text evidence="2">The sequence shown here is derived from an EMBL/GenBank/DDBJ whole genome shotgun (WGS) entry which is preliminary data.</text>
</comment>
<organism evidence="2 3">
    <name type="scientific">Ureibacillus manganicus DSM 26584</name>
    <dbReference type="NCBI Taxonomy" id="1384049"/>
    <lineage>
        <taxon>Bacteria</taxon>
        <taxon>Bacillati</taxon>
        <taxon>Bacillota</taxon>
        <taxon>Bacilli</taxon>
        <taxon>Bacillales</taxon>
        <taxon>Caryophanaceae</taxon>
        <taxon>Ureibacillus</taxon>
    </lineage>
</organism>
<dbReference type="EMBL" id="JPVN01000010">
    <property type="protein sequence ID" value="KGR78688.1"/>
    <property type="molecule type" value="Genomic_DNA"/>
</dbReference>
<protein>
    <submittedName>
        <fullName evidence="2">Beta-lactamase</fullName>
    </submittedName>
</protein>
<dbReference type="SUPFAM" id="SSF56601">
    <property type="entry name" value="beta-lactamase/transpeptidase-like"/>
    <property type="match status" value="1"/>
</dbReference>
<keyword evidence="3" id="KW-1185">Reference proteome</keyword>
<name>A0A0A3I7H8_9BACL</name>
<evidence type="ECO:0000313" key="2">
    <source>
        <dbReference type="EMBL" id="KGR78688.1"/>
    </source>
</evidence>
<dbReference type="STRING" id="1384049.CD29_09935"/>
<dbReference type="AlphaFoldDB" id="A0A0A3I7H8"/>
<accession>A0A0A3I7H8</accession>